<evidence type="ECO:0000313" key="3">
    <source>
        <dbReference type="EMBL" id="RLQ96619.1"/>
    </source>
</evidence>
<name>A0A3L7K2P6_9BACI</name>
<feature type="signal peptide" evidence="2">
    <location>
        <begin position="1"/>
        <end position="20"/>
    </location>
</feature>
<keyword evidence="4" id="KW-1185">Reference proteome</keyword>
<proteinExistence type="predicted"/>
<gene>
    <name evidence="3" type="ORF">D9X91_05805</name>
</gene>
<dbReference type="InterPro" id="IPR043751">
    <property type="entry name" value="DUF5696"/>
</dbReference>
<dbReference type="EMBL" id="RCVZ01000003">
    <property type="protein sequence ID" value="RLQ96619.1"/>
    <property type="molecule type" value="Genomic_DNA"/>
</dbReference>
<protein>
    <submittedName>
        <fullName evidence="3">Uncharacterized protein</fullName>
    </submittedName>
</protein>
<feature type="region of interest" description="Disordered" evidence="1">
    <location>
        <begin position="23"/>
        <end position="57"/>
    </location>
</feature>
<organism evidence="3 4">
    <name type="scientific">Falsibacillus albus</name>
    <dbReference type="NCBI Taxonomy" id="2478915"/>
    <lineage>
        <taxon>Bacteria</taxon>
        <taxon>Bacillati</taxon>
        <taxon>Bacillota</taxon>
        <taxon>Bacilli</taxon>
        <taxon>Bacillales</taxon>
        <taxon>Bacillaceae</taxon>
        <taxon>Falsibacillus</taxon>
    </lineage>
</organism>
<dbReference type="Pfam" id="PF18952">
    <property type="entry name" value="DUF5696"/>
    <property type="match status" value="1"/>
</dbReference>
<feature type="compositionally biased region" description="Basic and acidic residues" evidence="1">
    <location>
        <begin position="23"/>
        <end position="39"/>
    </location>
</feature>
<accession>A0A3L7K2P6</accession>
<evidence type="ECO:0000256" key="1">
    <source>
        <dbReference type="SAM" id="MobiDB-lite"/>
    </source>
</evidence>
<keyword evidence="2" id="KW-0732">Signal</keyword>
<dbReference type="AlphaFoldDB" id="A0A3L7K2P6"/>
<reference evidence="3 4" key="1">
    <citation type="submission" date="2018-10" db="EMBL/GenBank/DDBJ databases">
        <title>Falsibacillus sp. genome draft.</title>
        <authorList>
            <person name="Shi S."/>
        </authorList>
    </citation>
    <scope>NUCLEOTIDE SEQUENCE [LARGE SCALE GENOMIC DNA]</scope>
    <source>
        <strain evidence="3 4">GY 10110</strain>
    </source>
</reference>
<sequence>MYKKILLVLALLILPLHAIAEQSSKKTDPPVQKEGKDNGFEYGSPQYTRPETETAEVKTQIQKPSFNGYEKAAENDDFALYVEPESLAIKLLNKKTNYVWQSGLDHPDQYRLNKTWTQMAQSAITLDFLDRRGKVRTESILTNKSRPKITKKKDGFQADVYMKEAKLDFELDVTLEDDGVTVSIPYSKIKEDKRSKLVSMRVYPFFGAVNEDDENGYMFIPDGSGALIRYEKSSSKADAPFIGSIFGNDAGIQKNIKTTEGIVPVQPIKMPVFGAVHGVKQNGFVAVVEDGAPYGDIMAYPSGVSTDFNWIASQFHYRYEYFQPTSKDRKGITVYQKNANRFDVKLKYKLLSGKDADYVGMAKAYQNDLLKNHQLVKRKDDADIRLDFFGGESKKGLLWDQYIPMTEISRLPQMTDELKSRGVDNMFVLYKGWSEGGYTGTLPAKFPVEGDLGSKGDVQNTIADLNKSHIPIYFSSDYTEAYEGGGGFSGSKDVAKKISSETISHQEGDQTIYYLSPWKSMDMLQSDVGKFHDYGIKNVAIDSTGYKLFSDFSKTKSSTRAASIDEYHRLFGDIQKKIGNLALYEPNMYAWKDTNKYLDVPMYSSNYVFVTDTVPFVQIVLKGIIPLYAPYSNYFSDREDQVLRLIEFGVYPSFLLTDKPSRLLHDTESKDIYTSEFSTWKSEVVKEYKMIKDTLGKVEGETIVGRSIPKQGIVKVDYSNGVSIIVNYTDAVYQTEGTEVQPKGFAVIKGGAK</sequence>
<dbReference type="OrthoDB" id="9793135at2"/>
<evidence type="ECO:0000256" key="2">
    <source>
        <dbReference type="SAM" id="SignalP"/>
    </source>
</evidence>
<dbReference type="Proteomes" id="UP000276770">
    <property type="component" value="Unassembled WGS sequence"/>
</dbReference>
<comment type="caution">
    <text evidence="3">The sequence shown here is derived from an EMBL/GenBank/DDBJ whole genome shotgun (WGS) entry which is preliminary data.</text>
</comment>
<feature type="chain" id="PRO_5017927351" evidence="2">
    <location>
        <begin position="21"/>
        <end position="753"/>
    </location>
</feature>
<dbReference type="RefSeq" id="WP_121679640.1">
    <property type="nucleotide sequence ID" value="NZ_RCVZ01000003.1"/>
</dbReference>
<evidence type="ECO:0000313" key="4">
    <source>
        <dbReference type="Proteomes" id="UP000276770"/>
    </source>
</evidence>